<evidence type="ECO:0000313" key="16">
    <source>
        <dbReference type="Proteomes" id="UP000317429"/>
    </source>
</evidence>
<dbReference type="NCBIfam" id="TIGR01865">
    <property type="entry name" value="cas_Csn1"/>
    <property type="match status" value="1"/>
</dbReference>
<keyword evidence="10" id="KW-0464">Manganese</keyword>
<evidence type="ECO:0000256" key="13">
    <source>
        <dbReference type="SAM" id="MobiDB-lite"/>
    </source>
</evidence>
<evidence type="ECO:0000259" key="14">
    <source>
        <dbReference type="PROSITE" id="PS51749"/>
    </source>
</evidence>
<dbReference type="InterPro" id="IPR036397">
    <property type="entry name" value="RNaseH_sf"/>
</dbReference>
<dbReference type="Pfam" id="PF13395">
    <property type="entry name" value="HNH_4"/>
    <property type="match status" value="1"/>
</dbReference>
<dbReference type="Gene3D" id="1.10.30.50">
    <property type="match status" value="1"/>
</dbReference>
<name>A0A518DD09_9BACT</name>
<dbReference type="GO" id="GO:0004519">
    <property type="term" value="F:endonuclease activity"/>
    <property type="evidence" value="ECO:0007669"/>
    <property type="project" value="UniProtKB-UniRule"/>
</dbReference>
<evidence type="ECO:0000256" key="1">
    <source>
        <dbReference type="ARBA" id="ARBA00001946"/>
    </source>
</evidence>
<evidence type="ECO:0000256" key="5">
    <source>
        <dbReference type="ARBA" id="ARBA00022801"/>
    </source>
</evidence>
<gene>
    <name evidence="15" type="primary">cas9</name>
    <name evidence="15" type="ORF">Pla175_27050</name>
</gene>
<dbReference type="OrthoDB" id="9757607at2"/>
<dbReference type="GO" id="GO:0003677">
    <property type="term" value="F:DNA binding"/>
    <property type="evidence" value="ECO:0007669"/>
    <property type="project" value="UniProtKB-UniRule"/>
</dbReference>
<keyword evidence="6" id="KW-0460">Magnesium</keyword>
<dbReference type="GO" id="GO:0046872">
    <property type="term" value="F:metal ion binding"/>
    <property type="evidence" value="ECO:0007669"/>
    <property type="project" value="UniProtKB-KW"/>
</dbReference>
<dbReference type="EMBL" id="CP036291">
    <property type="protein sequence ID" value="QDU89316.1"/>
    <property type="molecule type" value="Genomic_DNA"/>
</dbReference>
<proteinExistence type="predicted"/>
<feature type="region of interest" description="Disordered" evidence="13">
    <location>
        <begin position="477"/>
        <end position="499"/>
    </location>
</feature>
<evidence type="ECO:0000256" key="9">
    <source>
        <dbReference type="ARBA" id="ARBA00023125"/>
    </source>
</evidence>
<dbReference type="RefSeq" id="WP_145285606.1">
    <property type="nucleotide sequence ID" value="NZ_CP036291.1"/>
</dbReference>
<dbReference type="GO" id="GO:0051607">
    <property type="term" value="P:defense response to virus"/>
    <property type="evidence" value="ECO:0007669"/>
    <property type="project" value="UniProtKB-KW"/>
</dbReference>
<evidence type="ECO:0000256" key="10">
    <source>
        <dbReference type="ARBA" id="ARBA00023211"/>
    </source>
</evidence>
<evidence type="ECO:0000256" key="7">
    <source>
        <dbReference type="ARBA" id="ARBA00022884"/>
    </source>
</evidence>
<organism evidence="15 16">
    <name type="scientific">Pirellulimonas nuda</name>
    <dbReference type="NCBI Taxonomy" id="2528009"/>
    <lineage>
        <taxon>Bacteria</taxon>
        <taxon>Pseudomonadati</taxon>
        <taxon>Planctomycetota</taxon>
        <taxon>Planctomycetia</taxon>
        <taxon>Pirellulales</taxon>
        <taxon>Lacipirellulaceae</taxon>
        <taxon>Pirellulimonas</taxon>
    </lineage>
</organism>
<keyword evidence="8" id="KW-0051">Antiviral defense</keyword>
<dbReference type="Gene3D" id="3.30.420.10">
    <property type="entry name" value="Ribonuclease H-like superfamily/Ribonuclease H"/>
    <property type="match status" value="3"/>
</dbReference>
<feature type="compositionally biased region" description="Gly residues" evidence="13">
    <location>
        <begin position="752"/>
        <end position="768"/>
    </location>
</feature>
<evidence type="ECO:0000256" key="6">
    <source>
        <dbReference type="ARBA" id="ARBA00022842"/>
    </source>
</evidence>
<keyword evidence="9 12" id="KW-0238">DNA-binding</keyword>
<dbReference type="InterPro" id="IPR003615">
    <property type="entry name" value="HNH_nuc"/>
</dbReference>
<dbReference type="GO" id="GO:0016787">
    <property type="term" value="F:hydrolase activity"/>
    <property type="evidence" value="ECO:0007669"/>
    <property type="project" value="UniProtKB-KW"/>
</dbReference>
<dbReference type="GO" id="GO:0003723">
    <property type="term" value="F:RNA binding"/>
    <property type="evidence" value="ECO:0007669"/>
    <property type="project" value="UniProtKB-UniRule"/>
</dbReference>
<evidence type="ECO:0000256" key="11">
    <source>
        <dbReference type="ARBA" id="ARBA00046380"/>
    </source>
</evidence>
<evidence type="ECO:0000313" key="15">
    <source>
        <dbReference type="EMBL" id="QDU89316.1"/>
    </source>
</evidence>
<dbReference type="PROSITE" id="PS51749">
    <property type="entry name" value="HNH_CAS9"/>
    <property type="match status" value="1"/>
</dbReference>
<evidence type="ECO:0000256" key="2">
    <source>
        <dbReference type="ARBA" id="ARBA00022722"/>
    </source>
</evidence>
<dbReference type="KEGG" id="pnd:Pla175_27050"/>
<keyword evidence="4 12" id="KW-0255">Endonuclease</keyword>
<evidence type="ECO:0000256" key="3">
    <source>
        <dbReference type="ARBA" id="ARBA00022723"/>
    </source>
</evidence>
<sequence length="1077" mass="119690">MPRTLGLAIGPRSIGWALVDDDRDASAPRGLIDMGVRVFPAGLYAFDTFNEKSLAEARRAARLLRRTGRRRAQRARRLRRALVGCGLWPGDPERQAAETAKDPYLLRARALREPLEPFEVGRVLLHLNQRRGFCSNRRRERGDAEVKGLLAEIRQNELEREAGGHATVGAMLAAKRAVQDPRRREAGDHVRKRRFSREQLEAEFEAVWRAQAPHHPGLLTEALRVGALGGQRRPRRPVPRRHPDRAGLGDLEAFGVHGLIFFQRKYYWPRSAVGRCALEPKRRRCPRADRQAELLRVLCELNSLRYTVPASGEEFALDQPQRTGLLGLLSRKPRVTFDEARKHLGLPASARFNLERGKRASLAGRSTEAALAKATGAGWRRRPEDEKDAIVRLLLDDDLEDEALVGRLVSGFGMTPEQAAKAAAVELPSGHGPLSRQAIDNLLPHLQRGLPYQSPSEPEHSALHAAGYLKGGASGRPALDALPPLERTPPADPVGGDPASPVLRRVLVELRKLVNAILREHGKPEVVRLALARSVKLGKQKRGELARRGREALAQHKAAAQAIGALGAPAGPEAVRRYLLWREQAGGCLYCGEPIGSEQLLGEGVVVNPILPLTRTLDDSRSNQLVCHRACVQTKAEQTPHEWLAAARPEAYAGLCERAGLLMRRGVLPYAKQRRIVREGLELERHLVRQLYDTWHTTRATVAYLRLLYQKEGAVLGYQRKFIPELRRRWGLESVLRELPDSPGWPNAAGLSDGGLNNGGLDNGGQSDGGQSDRDNDRADHRSQAIDALVIALTSRARLRRLAASVGQGGTLAPPWEGMREQVAQRLRTMHVSHRVERKARGALHEETQYGPTPNPAEWVRRKPVEDLTANEVALIRDPGIRRIVQEALRKAGLESGRGKKQDVRRMRQALGGLRMPSGVPIKRVRLLRPDASVRPLRDPASPGQAFVRPGSVHHLCLFEFDQDGKPKREVLVVSLLEAITRLRRGERMIQREHPSRPDARFVMSLASREAVLADWKGTQLLLVFKTATTVHGQIYFALANDARRSNDQTNYTARASTLVAKKVTVDPLGRIRRAND</sequence>
<protein>
    <submittedName>
        <fullName evidence="15">CRISPR-associated endonuclease Cas9</fullName>
    </submittedName>
</protein>
<dbReference type="InterPro" id="IPR033114">
    <property type="entry name" value="HNH_CAS9"/>
</dbReference>
<keyword evidence="5 12" id="KW-0378">Hydrolase</keyword>
<evidence type="ECO:0000256" key="8">
    <source>
        <dbReference type="ARBA" id="ARBA00023118"/>
    </source>
</evidence>
<dbReference type="AlphaFoldDB" id="A0A518DD09"/>
<evidence type="ECO:0000256" key="12">
    <source>
        <dbReference type="PROSITE-ProRule" id="PRU01085"/>
    </source>
</evidence>
<keyword evidence="7" id="KW-0694">RNA-binding</keyword>
<feature type="compositionally biased region" description="Basic and acidic residues" evidence="13">
    <location>
        <begin position="771"/>
        <end position="780"/>
    </location>
</feature>
<keyword evidence="3" id="KW-0479">Metal-binding</keyword>
<keyword evidence="2 12" id="KW-0540">Nuclease</keyword>
<keyword evidence="16" id="KW-1185">Reference proteome</keyword>
<comment type="subunit">
    <text evidence="11">Monomer. Binds crRNA and tracrRNA.</text>
</comment>
<dbReference type="InterPro" id="IPR028629">
    <property type="entry name" value="Cas9"/>
</dbReference>
<reference evidence="15 16" key="1">
    <citation type="submission" date="2019-02" db="EMBL/GenBank/DDBJ databases">
        <title>Deep-cultivation of Planctomycetes and their phenomic and genomic characterization uncovers novel biology.</title>
        <authorList>
            <person name="Wiegand S."/>
            <person name="Jogler M."/>
            <person name="Boedeker C."/>
            <person name="Pinto D."/>
            <person name="Vollmers J."/>
            <person name="Rivas-Marin E."/>
            <person name="Kohn T."/>
            <person name="Peeters S.H."/>
            <person name="Heuer A."/>
            <person name="Rast P."/>
            <person name="Oberbeckmann S."/>
            <person name="Bunk B."/>
            <person name="Jeske O."/>
            <person name="Meyerdierks A."/>
            <person name="Storesund J.E."/>
            <person name="Kallscheuer N."/>
            <person name="Luecker S."/>
            <person name="Lage O.M."/>
            <person name="Pohl T."/>
            <person name="Merkel B.J."/>
            <person name="Hornburger P."/>
            <person name="Mueller R.-W."/>
            <person name="Bruemmer F."/>
            <person name="Labrenz M."/>
            <person name="Spormann A.M."/>
            <person name="Op den Camp H."/>
            <person name="Overmann J."/>
            <person name="Amann R."/>
            <person name="Jetten M.S.M."/>
            <person name="Mascher T."/>
            <person name="Medema M.H."/>
            <person name="Devos D.P."/>
            <person name="Kaster A.-K."/>
            <person name="Ovreas L."/>
            <person name="Rohde M."/>
            <person name="Galperin M.Y."/>
            <person name="Jogler C."/>
        </authorList>
    </citation>
    <scope>NUCLEOTIDE SEQUENCE [LARGE SCALE GENOMIC DNA]</scope>
    <source>
        <strain evidence="15 16">Pla175</strain>
    </source>
</reference>
<dbReference type="Proteomes" id="UP000317429">
    <property type="component" value="Chromosome"/>
</dbReference>
<evidence type="ECO:0000256" key="4">
    <source>
        <dbReference type="ARBA" id="ARBA00022759"/>
    </source>
</evidence>
<comment type="cofactor">
    <cofactor evidence="1">
        <name>Mg(2+)</name>
        <dbReference type="ChEBI" id="CHEBI:18420"/>
    </cofactor>
</comment>
<feature type="domain" description="HNH Cas9-type" evidence="14">
    <location>
        <begin position="538"/>
        <end position="691"/>
    </location>
</feature>
<feature type="region of interest" description="Disordered" evidence="13">
    <location>
        <begin position="743"/>
        <end position="780"/>
    </location>
</feature>
<accession>A0A518DD09</accession>